<gene>
    <name evidence="6" type="ORF">E3Q10_02180</name>
</gene>
<organism evidence="6 7">
    <name type="scientific">Wallemia mellicola</name>
    <dbReference type="NCBI Taxonomy" id="1708541"/>
    <lineage>
        <taxon>Eukaryota</taxon>
        <taxon>Fungi</taxon>
        <taxon>Dikarya</taxon>
        <taxon>Basidiomycota</taxon>
        <taxon>Wallemiomycotina</taxon>
        <taxon>Wallemiomycetes</taxon>
        <taxon>Wallemiales</taxon>
        <taxon>Wallemiaceae</taxon>
        <taxon>Wallemia</taxon>
    </lineage>
</organism>
<dbReference type="InterPro" id="IPR023213">
    <property type="entry name" value="CAT-like_dom_sf"/>
</dbReference>
<keyword evidence="2 6" id="KW-0808">Transferase</keyword>
<dbReference type="Proteomes" id="UP000305647">
    <property type="component" value="Unassembled WGS sequence"/>
</dbReference>
<keyword evidence="3 6" id="KW-0012">Acyltransferase</keyword>
<comment type="caution">
    <text evidence="6">The sequence shown here is derived from an EMBL/GenBank/DDBJ whole genome shotgun (WGS) entry which is preliminary data.</text>
</comment>
<dbReference type="EMBL" id="SPRO01000020">
    <property type="protein sequence ID" value="TIC30170.1"/>
    <property type="molecule type" value="Genomic_DNA"/>
</dbReference>
<evidence type="ECO:0000313" key="7">
    <source>
        <dbReference type="Proteomes" id="UP000305647"/>
    </source>
</evidence>
<evidence type="ECO:0000256" key="2">
    <source>
        <dbReference type="ARBA" id="ARBA00022679"/>
    </source>
</evidence>
<evidence type="ECO:0000313" key="6">
    <source>
        <dbReference type="EMBL" id="TIC30170.1"/>
    </source>
</evidence>
<dbReference type="PANTHER" id="PTHR22589">
    <property type="entry name" value="CARNITINE O-ACYLTRANSFERASE"/>
    <property type="match status" value="1"/>
</dbReference>
<dbReference type="SUPFAM" id="SSF52777">
    <property type="entry name" value="CoA-dependent acyltransferases"/>
    <property type="match status" value="1"/>
</dbReference>
<dbReference type="PROSITE" id="PS00439">
    <property type="entry name" value="ACYLTRANSF_C_1"/>
    <property type="match status" value="1"/>
</dbReference>
<comment type="similarity">
    <text evidence="1">Belongs to the carnitine/choline acetyltransferase family.</text>
</comment>
<protein>
    <submittedName>
        <fullName evidence="6">Acyltransferase ChoActase/COT/CPT</fullName>
    </submittedName>
</protein>
<dbReference type="Gene3D" id="3.30.559.10">
    <property type="entry name" value="Chloramphenicol acetyltransferase-like domain"/>
    <property type="match status" value="1"/>
</dbReference>
<proteinExistence type="inferred from homology"/>
<name>A0A4T0R062_9BASI</name>
<evidence type="ECO:0000256" key="1">
    <source>
        <dbReference type="ARBA" id="ARBA00005232"/>
    </source>
</evidence>
<evidence type="ECO:0000256" key="4">
    <source>
        <dbReference type="PIRSR" id="PIRSR600542-1"/>
    </source>
</evidence>
<dbReference type="GO" id="GO:0016746">
    <property type="term" value="F:acyltransferase activity"/>
    <property type="evidence" value="ECO:0007669"/>
    <property type="project" value="UniProtKB-KW"/>
</dbReference>
<dbReference type="InterPro" id="IPR042231">
    <property type="entry name" value="Cho/carn_acyl_trans_2"/>
</dbReference>
<dbReference type="AlphaFoldDB" id="A0A4T0R062"/>
<accession>A0A4T0R062</accession>
<evidence type="ECO:0000256" key="3">
    <source>
        <dbReference type="ARBA" id="ARBA00023315"/>
    </source>
</evidence>
<dbReference type="InterPro" id="IPR000542">
    <property type="entry name" value="Carn_acyl_trans"/>
</dbReference>
<dbReference type="Gene3D" id="3.30.559.70">
    <property type="entry name" value="Choline/Carnitine o-acyltransferase, domain 2"/>
    <property type="match status" value="1"/>
</dbReference>
<dbReference type="InterPro" id="IPR039551">
    <property type="entry name" value="Cho/carn_acyl_trans"/>
</dbReference>
<feature type="domain" description="Choline/carnitine acyltransferase" evidence="5">
    <location>
        <begin position="18"/>
        <end position="339"/>
    </location>
</feature>
<sequence length="376" mass="42774">MNSVVPHVSNHKLKLPELPVPPLEQTAQRLLESAKVLTTDENQIKTLELRIASFLANEDPKLQSRLEEYKKDPRNLLSLEQIWDDANYMEYRDSTVVNVSFFYGFVPMSRPLSETQFAARIAHHALQFRKTLFDGQLEPDFIDKDKSPLCMNSYRFMFDACRMPCKPADYVNVNRQKIGHVAVVHKGNWWSIPATTADGTPLSVSELEQNIDYIINQPVKEGFVGVLTTRNRDKWADIDPTNADSLAEIESAAFVIALDGMQTLDTPVTKSRHLWHAGDGGKFSSNRFVDKPAQFICWTDQSSNTARGGLIGEHSAMDGTPIVRFCEFILENIEKFLHRLEEPVDRSIANARTDNSMPLHQKMMMRSKYIVKTIQS</sequence>
<reference evidence="6 7" key="1">
    <citation type="submission" date="2019-03" db="EMBL/GenBank/DDBJ databases">
        <title>Sequencing 25 genomes of Wallemia mellicola.</title>
        <authorList>
            <person name="Gostincar C."/>
        </authorList>
    </citation>
    <scope>NUCLEOTIDE SEQUENCE [LARGE SCALE GENOMIC DNA]</scope>
    <source>
        <strain evidence="6 7">EXF-8738</strain>
    </source>
</reference>
<feature type="active site" description="Proton acceptor" evidence="4">
    <location>
        <position position="314"/>
    </location>
</feature>
<dbReference type="PANTHER" id="PTHR22589:SF103">
    <property type="entry name" value="CARNITINE O-ACETYL-TRANSFERASE, ISOFORM A-RELATED"/>
    <property type="match status" value="1"/>
</dbReference>
<dbReference type="Pfam" id="PF00755">
    <property type="entry name" value="Carn_acyltransf"/>
    <property type="match status" value="1"/>
</dbReference>
<evidence type="ECO:0000259" key="5">
    <source>
        <dbReference type="Pfam" id="PF00755"/>
    </source>
</evidence>